<dbReference type="AlphaFoldDB" id="A0A9K3LLI8"/>
<keyword evidence="4" id="KW-0460">Magnesium</keyword>
<keyword evidence="6" id="KW-1185">Reference proteome</keyword>
<dbReference type="GO" id="GO:0004337">
    <property type="term" value="F:(2E,6E)-farnesyl diphosphate synthase activity"/>
    <property type="evidence" value="ECO:0007669"/>
    <property type="project" value="TreeGrafter"/>
</dbReference>
<evidence type="ECO:0000313" key="5">
    <source>
        <dbReference type="EMBL" id="KAG7364035.1"/>
    </source>
</evidence>
<dbReference type="SFLD" id="SFLDS00005">
    <property type="entry name" value="Isoprenoid_Synthase_Type_I"/>
    <property type="match status" value="1"/>
</dbReference>
<dbReference type="GO" id="GO:0005737">
    <property type="term" value="C:cytoplasm"/>
    <property type="evidence" value="ECO:0007669"/>
    <property type="project" value="TreeGrafter"/>
</dbReference>
<dbReference type="PROSITE" id="PS00723">
    <property type="entry name" value="POLYPRENYL_SYNTHASE_1"/>
    <property type="match status" value="1"/>
</dbReference>
<dbReference type="OrthoDB" id="10257492at2759"/>
<dbReference type="PANTHER" id="PTHR11525:SF0">
    <property type="entry name" value="FARNESYL PYROPHOSPHATE SYNTHASE"/>
    <property type="match status" value="1"/>
</dbReference>
<dbReference type="InterPro" id="IPR033749">
    <property type="entry name" value="Polyprenyl_synt_CS"/>
</dbReference>
<comment type="cofactor">
    <cofactor evidence="1">
        <name>Mg(2+)</name>
        <dbReference type="ChEBI" id="CHEBI:18420"/>
    </cofactor>
</comment>
<protein>
    <submittedName>
        <fullName evidence="5">Polyprenyl synthetase</fullName>
    </submittedName>
</protein>
<evidence type="ECO:0000256" key="4">
    <source>
        <dbReference type="ARBA" id="ARBA00022842"/>
    </source>
</evidence>
<reference evidence="5" key="1">
    <citation type="journal article" date="2021" name="Sci. Rep.">
        <title>Diploid genomic architecture of Nitzschia inconspicua, an elite biomass production diatom.</title>
        <authorList>
            <person name="Oliver A."/>
            <person name="Podell S."/>
            <person name="Pinowska A."/>
            <person name="Traller J.C."/>
            <person name="Smith S.R."/>
            <person name="McClure R."/>
            <person name="Beliaev A."/>
            <person name="Bohutskyi P."/>
            <person name="Hill E.A."/>
            <person name="Rabines A."/>
            <person name="Zheng H."/>
            <person name="Allen L.Z."/>
            <person name="Kuo A."/>
            <person name="Grigoriev I.V."/>
            <person name="Allen A.E."/>
            <person name="Hazlebeck D."/>
            <person name="Allen E.E."/>
        </authorList>
    </citation>
    <scope>NUCLEOTIDE SEQUENCE</scope>
    <source>
        <strain evidence="5">Hildebrandi</strain>
    </source>
</reference>
<evidence type="ECO:0000256" key="1">
    <source>
        <dbReference type="ARBA" id="ARBA00001946"/>
    </source>
</evidence>
<dbReference type="CDD" id="cd00685">
    <property type="entry name" value="Trans_IPPS_HT"/>
    <property type="match status" value="1"/>
</dbReference>
<keyword evidence="3" id="KW-0479">Metal-binding</keyword>
<dbReference type="Proteomes" id="UP000693970">
    <property type="component" value="Unassembled WGS sequence"/>
</dbReference>
<dbReference type="InterPro" id="IPR039702">
    <property type="entry name" value="FPS1-like"/>
</dbReference>
<reference evidence="5" key="2">
    <citation type="submission" date="2021-04" db="EMBL/GenBank/DDBJ databases">
        <authorList>
            <person name="Podell S."/>
        </authorList>
    </citation>
    <scope>NUCLEOTIDE SEQUENCE</scope>
    <source>
        <strain evidence="5">Hildebrandi</strain>
    </source>
</reference>
<dbReference type="GO" id="GO:0045337">
    <property type="term" value="P:farnesyl diphosphate biosynthetic process"/>
    <property type="evidence" value="ECO:0007669"/>
    <property type="project" value="TreeGrafter"/>
</dbReference>
<dbReference type="EMBL" id="JAGRRH010000009">
    <property type="protein sequence ID" value="KAG7364035.1"/>
    <property type="molecule type" value="Genomic_DNA"/>
</dbReference>
<dbReference type="GO" id="GO:0046872">
    <property type="term" value="F:metal ion binding"/>
    <property type="evidence" value="ECO:0007669"/>
    <property type="project" value="UniProtKB-KW"/>
</dbReference>
<gene>
    <name evidence="5" type="ORF">IV203_037237</name>
</gene>
<name>A0A9K3LLI8_9STRA</name>
<evidence type="ECO:0000256" key="2">
    <source>
        <dbReference type="ARBA" id="ARBA00022679"/>
    </source>
</evidence>
<comment type="caution">
    <text evidence="5">The sequence shown here is derived from an EMBL/GenBank/DDBJ whole genome shotgun (WGS) entry which is preliminary data.</text>
</comment>
<proteinExistence type="predicted"/>
<organism evidence="5 6">
    <name type="scientific">Nitzschia inconspicua</name>
    <dbReference type="NCBI Taxonomy" id="303405"/>
    <lineage>
        <taxon>Eukaryota</taxon>
        <taxon>Sar</taxon>
        <taxon>Stramenopiles</taxon>
        <taxon>Ochrophyta</taxon>
        <taxon>Bacillariophyta</taxon>
        <taxon>Bacillariophyceae</taxon>
        <taxon>Bacillariophycidae</taxon>
        <taxon>Bacillariales</taxon>
        <taxon>Bacillariaceae</taxon>
        <taxon>Nitzschia</taxon>
    </lineage>
</organism>
<evidence type="ECO:0000256" key="3">
    <source>
        <dbReference type="ARBA" id="ARBA00022723"/>
    </source>
</evidence>
<evidence type="ECO:0000313" key="6">
    <source>
        <dbReference type="Proteomes" id="UP000693970"/>
    </source>
</evidence>
<sequence length="414" mass="47367">MPSNSNASLLTATAAFAGGSLLTAVYMKYFSSKQAASFPATNQDRTETVTTTTTVQYPHYDYDNDPKGSFTKICDMLIQEVIQTLPERYDLPKPEAEYLQRMLEYNVKGGKMNRGMMVVESGVLLFGRDNVDNTTLCRLAILGWAIEWLQAWLLVADDIMDSSVTRRGQPCWYKKISPWYIAINDAFTTEAFVFQILKKHFAYDANVLIQLWDLMLETTLQTELGQLSDTLCDVLELKDLTPSRWELIVQYKTSYYSFYLSVAFAMVLRGITKQDAYDAAREILIIMGVYFQAQDDYLDCYATPEQLGKVGTDIQDKKCGWLFTKAYHELCSPEQRNYLDKHYGKCKVGSTEEQKIKELYTSLGLPQMYQEYEQASYDKIMSLRDSQAGATLAAAGVPWEVFETFLRKVYKRSM</sequence>
<accession>A0A9K3LLI8</accession>
<dbReference type="Pfam" id="PF00348">
    <property type="entry name" value="polyprenyl_synt"/>
    <property type="match status" value="1"/>
</dbReference>
<dbReference type="PANTHER" id="PTHR11525">
    <property type="entry name" value="FARNESYL-PYROPHOSPHATE SYNTHETASE"/>
    <property type="match status" value="1"/>
</dbReference>
<dbReference type="InterPro" id="IPR000092">
    <property type="entry name" value="Polyprenyl_synt"/>
</dbReference>
<keyword evidence="2" id="KW-0808">Transferase</keyword>
<dbReference type="GO" id="GO:0004161">
    <property type="term" value="F:dimethylallyltranstransferase activity"/>
    <property type="evidence" value="ECO:0007669"/>
    <property type="project" value="TreeGrafter"/>
</dbReference>